<dbReference type="Gene3D" id="2.30.30.60">
    <property type="match status" value="1"/>
</dbReference>
<gene>
    <name evidence="10" type="ORF">MUN46_006595</name>
</gene>
<keyword evidence="7" id="KW-0813">Transport</keyword>
<comment type="similarity">
    <text evidence="2 7">Belongs to the MscS (TC 1.A.23) family.</text>
</comment>
<evidence type="ECO:0000256" key="5">
    <source>
        <dbReference type="ARBA" id="ARBA00022989"/>
    </source>
</evidence>
<evidence type="ECO:0000259" key="9">
    <source>
        <dbReference type="Pfam" id="PF21082"/>
    </source>
</evidence>
<comment type="caution">
    <text evidence="10">The sequence shown here is derived from an EMBL/GenBank/DDBJ whole genome shotgun (WGS) entry which is preliminary data.</text>
</comment>
<dbReference type="SUPFAM" id="SSF50182">
    <property type="entry name" value="Sm-like ribonucleoproteins"/>
    <property type="match status" value="1"/>
</dbReference>
<reference evidence="10" key="1">
    <citation type="submission" date="2023-03" db="EMBL/GenBank/DDBJ databases">
        <title>Mesosutterella sp. nov. isolated from porcine feces.</title>
        <authorList>
            <person name="Yu S."/>
        </authorList>
    </citation>
    <scope>NUCLEOTIDE SEQUENCE</scope>
    <source>
        <strain evidence="10">AGMB02718</strain>
    </source>
</reference>
<feature type="domain" description="Mechanosensitive ion channel MscS" evidence="8">
    <location>
        <begin position="91"/>
        <end position="155"/>
    </location>
</feature>
<feature type="transmembrane region" description="Helical" evidence="7">
    <location>
        <begin position="45"/>
        <end position="66"/>
    </location>
</feature>
<keyword evidence="3" id="KW-1003">Cell membrane</keyword>
<comment type="caution">
    <text evidence="7">Lacks conserved residue(s) required for the propagation of feature annotation.</text>
</comment>
<evidence type="ECO:0000256" key="1">
    <source>
        <dbReference type="ARBA" id="ARBA00004651"/>
    </source>
</evidence>
<dbReference type="RefSeq" id="WP_243377114.1">
    <property type="nucleotide sequence ID" value="NZ_JAKZJU020000001.1"/>
</dbReference>
<dbReference type="Gene3D" id="1.10.287.1260">
    <property type="match status" value="1"/>
</dbReference>
<name>A0ABT7INZ3_9BURK</name>
<keyword evidence="4 7" id="KW-0812">Transmembrane</keyword>
<evidence type="ECO:0000313" key="10">
    <source>
        <dbReference type="EMBL" id="MDL2059596.1"/>
    </source>
</evidence>
<dbReference type="InterPro" id="IPR011014">
    <property type="entry name" value="MscS_channel_TM-2"/>
</dbReference>
<keyword evidence="11" id="KW-1185">Reference proteome</keyword>
<dbReference type="SUPFAM" id="SSF82689">
    <property type="entry name" value="Mechanosensitive channel protein MscS (YggB), C-terminal domain"/>
    <property type="match status" value="1"/>
</dbReference>
<evidence type="ECO:0000313" key="11">
    <source>
        <dbReference type="Proteomes" id="UP001165481"/>
    </source>
</evidence>
<dbReference type="InterPro" id="IPR045275">
    <property type="entry name" value="MscS_archaea/bacteria_type"/>
</dbReference>
<dbReference type="InterPro" id="IPR006685">
    <property type="entry name" value="MscS_channel_2nd"/>
</dbReference>
<evidence type="ECO:0000256" key="2">
    <source>
        <dbReference type="ARBA" id="ARBA00008017"/>
    </source>
</evidence>
<keyword evidence="7" id="KW-0407">Ion channel</keyword>
<keyword evidence="7" id="KW-0997">Cell inner membrane</keyword>
<comment type="function">
    <text evidence="7">Mechanosensitive channel that participates in the regulation of osmotic pressure changes within the cell, opening in response to stretch forces in the membrane lipid bilayer, without the need for other proteins. Contributes to normal resistance to hypoosmotic shock. Forms an ion channel of 1.0 nanosiemens conductance with a slight preference for anions.</text>
</comment>
<keyword evidence="7" id="KW-0406">Ion transport</keyword>
<dbReference type="Pfam" id="PF00924">
    <property type="entry name" value="MS_channel_2nd"/>
    <property type="match status" value="1"/>
</dbReference>
<proteinExistence type="inferred from homology"/>
<evidence type="ECO:0000256" key="3">
    <source>
        <dbReference type="ARBA" id="ARBA00022475"/>
    </source>
</evidence>
<dbReference type="InterPro" id="IPR049278">
    <property type="entry name" value="MS_channel_C"/>
</dbReference>
<comment type="subunit">
    <text evidence="7">Homoheptamer.</text>
</comment>
<dbReference type="SUPFAM" id="SSF82861">
    <property type="entry name" value="Mechanosensitive channel protein MscS (YggB), transmembrane region"/>
    <property type="match status" value="1"/>
</dbReference>
<dbReference type="Proteomes" id="UP001165481">
    <property type="component" value="Unassembled WGS sequence"/>
</dbReference>
<organism evidence="10 11">
    <name type="scientific">Mesosutterella faecium</name>
    <dbReference type="NCBI Taxonomy" id="2925194"/>
    <lineage>
        <taxon>Bacteria</taxon>
        <taxon>Pseudomonadati</taxon>
        <taxon>Pseudomonadota</taxon>
        <taxon>Betaproteobacteria</taxon>
        <taxon>Burkholderiales</taxon>
        <taxon>Sutterellaceae</taxon>
        <taxon>Mesosutterella</taxon>
    </lineage>
</organism>
<keyword evidence="6 7" id="KW-0472">Membrane</keyword>
<feature type="transmembrane region" description="Helical" evidence="7">
    <location>
        <begin position="72"/>
        <end position="91"/>
    </location>
</feature>
<evidence type="ECO:0000256" key="4">
    <source>
        <dbReference type="ARBA" id="ARBA00022692"/>
    </source>
</evidence>
<dbReference type="PANTHER" id="PTHR30221">
    <property type="entry name" value="SMALL-CONDUCTANCE MECHANOSENSITIVE CHANNEL"/>
    <property type="match status" value="1"/>
</dbReference>
<dbReference type="InterPro" id="IPR010920">
    <property type="entry name" value="LSM_dom_sf"/>
</dbReference>
<protein>
    <recommendedName>
        <fullName evidence="7">Small-conductance mechanosensitive channel</fullName>
    </recommendedName>
</protein>
<evidence type="ECO:0000256" key="6">
    <source>
        <dbReference type="ARBA" id="ARBA00023136"/>
    </source>
</evidence>
<sequence length="252" mass="27275">MGYSEKIILAIVVLIVGKFIISAILNGIGRLRISRSLDSTARQYLMSFVQILLWVVLLIAVIQILGVPMASVITVLASCGLAIDLALQGALSNIAGGVMLMVFRPFNAGDYVAVAGSEGTVQGISLFYTTLVTVDNKRLVVPNSQIMNATITNFSSEKLRRVDLDFGVAKSEKPAEIQAIILDAIRDTKKVLSDPAPFARLSGGNDKQMTFTARAWCNSADYWDVYFDLNQNITEALGSKGVKAPAVRMIQD</sequence>
<feature type="domain" description="Mechanosensitive ion channel MscS C-terminal" evidence="9">
    <location>
        <begin position="162"/>
        <end position="243"/>
    </location>
</feature>
<keyword evidence="5 7" id="KW-1133">Transmembrane helix</keyword>
<dbReference type="InterPro" id="IPR011066">
    <property type="entry name" value="MscS_channel_C_sf"/>
</dbReference>
<dbReference type="EMBL" id="JAKZJU020000001">
    <property type="protein sequence ID" value="MDL2059596.1"/>
    <property type="molecule type" value="Genomic_DNA"/>
</dbReference>
<accession>A0ABT7INZ3</accession>
<comment type="subcellular location">
    <subcellularLocation>
        <location evidence="7">Cell inner membrane</location>
        <topology evidence="7">Multi-pass membrane protein</topology>
    </subcellularLocation>
    <subcellularLocation>
        <location evidence="1">Cell membrane</location>
        <topology evidence="1">Multi-pass membrane protein</topology>
    </subcellularLocation>
</comment>
<dbReference type="Gene3D" id="3.30.70.100">
    <property type="match status" value="1"/>
</dbReference>
<evidence type="ECO:0000259" key="8">
    <source>
        <dbReference type="Pfam" id="PF00924"/>
    </source>
</evidence>
<dbReference type="InterPro" id="IPR023408">
    <property type="entry name" value="MscS_beta-dom_sf"/>
</dbReference>
<feature type="transmembrane region" description="Helical" evidence="7">
    <location>
        <begin position="6"/>
        <end position="25"/>
    </location>
</feature>
<evidence type="ECO:0000256" key="7">
    <source>
        <dbReference type="RuleBase" id="RU369025"/>
    </source>
</evidence>
<dbReference type="Pfam" id="PF21082">
    <property type="entry name" value="MS_channel_3rd"/>
    <property type="match status" value="1"/>
</dbReference>
<dbReference type="PANTHER" id="PTHR30221:SF1">
    <property type="entry name" value="SMALL-CONDUCTANCE MECHANOSENSITIVE CHANNEL"/>
    <property type="match status" value="1"/>
</dbReference>